<comment type="caution">
    <text evidence="1">The sequence shown here is derived from an EMBL/GenBank/DDBJ whole genome shotgun (WGS) entry which is preliminary data.</text>
</comment>
<keyword evidence="2" id="KW-1185">Reference proteome</keyword>
<proteinExistence type="predicted"/>
<evidence type="ECO:0000313" key="1">
    <source>
        <dbReference type="EMBL" id="GLB40235.1"/>
    </source>
</evidence>
<organism evidence="1 2">
    <name type="scientific">Lyophyllum shimeji</name>
    <name type="common">Hon-shimeji</name>
    <name type="synonym">Tricholoma shimeji</name>
    <dbReference type="NCBI Taxonomy" id="47721"/>
    <lineage>
        <taxon>Eukaryota</taxon>
        <taxon>Fungi</taxon>
        <taxon>Dikarya</taxon>
        <taxon>Basidiomycota</taxon>
        <taxon>Agaricomycotina</taxon>
        <taxon>Agaricomycetes</taxon>
        <taxon>Agaricomycetidae</taxon>
        <taxon>Agaricales</taxon>
        <taxon>Tricholomatineae</taxon>
        <taxon>Lyophyllaceae</taxon>
        <taxon>Lyophyllum</taxon>
    </lineage>
</organism>
<protein>
    <submittedName>
        <fullName evidence="1">Uncharacterized protein</fullName>
    </submittedName>
</protein>
<gene>
    <name evidence="1" type="ORF">LshimejAT787_0801060</name>
</gene>
<accession>A0A9P3PQM1</accession>
<dbReference type="Proteomes" id="UP001063166">
    <property type="component" value="Unassembled WGS sequence"/>
</dbReference>
<dbReference type="AlphaFoldDB" id="A0A9P3PQM1"/>
<evidence type="ECO:0000313" key="2">
    <source>
        <dbReference type="Proteomes" id="UP001063166"/>
    </source>
</evidence>
<dbReference type="EMBL" id="BRPK01000008">
    <property type="protein sequence ID" value="GLB40235.1"/>
    <property type="molecule type" value="Genomic_DNA"/>
</dbReference>
<sequence>MRLYKARSLTRRYVTRRPAEYFHSDKTVGGLGIAGGRPRRLRLECRIWQYHLSVPQLEAARGGHGTLQDISALHLHTALVLGALIL</sequence>
<reference evidence="1" key="1">
    <citation type="submission" date="2022-07" db="EMBL/GenBank/DDBJ databases">
        <title>The genome of Lyophyllum shimeji provides insight into the initial evolution of ectomycorrhizal fungal genome.</title>
        <authorList>
            <person name="Kobayashi Y."/>
            <person name="Shibata T."/>
            <person name="Hirakawa H."/>
            <person name="Shigenobu S."/>
            <person name="Nishiyama T."/>
            <person name="Yamada A."/>
            <person name="Hasebe M."/>
            <person name="Kawaguchi M."/>
        </authorList>
    </citation>
    <scope>NUCLEOTIDE SEQUENCE</scope>
    <source>
        <strain evidence="1">AT787</strain>
    </source>
</reference>
<name>A0A9P3PQM1_LYOSH</name>